<feature type="region of interest" description="Disordered" evidence="1">
    <location>
        <begin position="181"/>
        <end position="201"/>
    </location>
</feature>
<feature type="compositionally biased region" description="Polar residues" evidence="1">
    <location>
        <begin position="62"/>
        <end position="74"/>
    </location>
</feature>
<name>A0A1S9RRT9_PENBI</name>
<feature type="compositionally biased region" description="Low complexity" evidence="1">
    <location>
        <begin position="25"/>
        <end position="61"/>
    </location>
</feature>
<gene>
    <name evidence="2" type="ORF">PEBR_14739</name>
</gene>
<dbReference type="AlphaFoldDB" id="A0A1S9RRT9"/>
<reference evidence="3" key="1">
    <citation type="submission" date="2015-09" db="EMBL/GenBank/DDBJ databases">
        <authorList>
            <person name="Fill T.P."/>
            <person name="Baretta J.F."/>
            <person name="de Almeida L.G."/>
            <person name="Rocha M."/>
            <person name="de Souza D.H."/>
            <person name="Malavazi I."/>
            <person name="Cerdeira L.T."/>
            <person name="Hong H."/>
            <person name="Samborskyy M."/>
            <person name="de Vasconcelos A.T."/>
            <person name="Leadlay P."/>
            <person name="Rodrigues-Filho E."/>
        </authorList>
    </citation>
    <scope>NUCLEOTIDE SEQUENCE [LARGE SCALE GENOMIC DNA]</scope>
    <source>
        <strain evidence="3">LaBioMMi 136</strain>
    </source>
</reference>
<feature type="region of interest" description="Disordered" evidence="1">
    <location>
        <begin position="24"/>
        <end position="110"/>
    </location>
</feature>
<evidence type="ECO:0000313" key="3">
    <source>
        <dbReference type="Proteomes" id="UP000190744"/>
    </source>
</evidence>
<comment type="caution">
    <text evidence="2">The sequence shown here is derived from an EMBL/GenBank/DDBJ whole genome shotgun (WGS) entry which is preliminary data.</text>
</comment>
<organism evidence="2 3">
    <name type="scientific">Penicillium brasilianum</name>
    <dbReference type="NCBI Taxonomy" id="104259"/>
    <lineage>
        <taxon>Eukaryota</taxon>
        <taxon>Fungi</taxon>
        <taxon>Dikarya</taxon>
        <taxon>Ascomycota</taxon>
        <taxon>Pezizomycotina</taxon>
        <taxon>Eurotiomycetes</taxon>
        <taxon>Eurotiomycetidae</taxon>
        <taxon>Eurotiales</taxon>
        <taxon>Aspergillaceae</taxon>
        <taxon>Penicillium</taxon>
    </lineage>
</organism>
<evidence type="ECO:0000313" key="2">
    <source>
        <dbReference type="EMBL" id="OOQ88051.1"/>
    </source>
</evidence>
<dbReference type="Proteomes" id="UP000190744">
    <property type="component" value="Unassembled WGS sequence"/>
</dbReference>
<evidence type="ECO:0000256" key="1">
    <source>
        <dbReference type="SAM" id="MobiDB-lite"/>
    </source>
</evidence>
<accession>A0A1S9RRT9</accession>
<proteinExistence type="predicted"/>
<dbReference type="EMBL" id="LJBN01000121">
    <property type="protein sequence ID" value="OOQ88051.1"/>
    <property type="molecule type" value="Genomic_DNA"/>
</dbReference>
<feature type="compositionally biased region" description="Basic and acidic residues" evidence="1">
    <location>
        <begin position="77"/>
        <end position="87"/>
    </location>
</feature>
<protein>
    <submittedName>
        <fullName evidence="2">Uncharacterized protein</fullName>
    </submittedName>
</protein>
<sequence length="274" mass="30346">MELNHLSKSLARRLISFNPVHHLSSRSLSTSTSSTLKDSSKKPSTQSSTSTKSETPSTTDKQPSIPNKTKTTAQADAELRERLERMSGDGGAAGIEYEDGKPSAMKRGPSKSVEVNAGYLLRLGLFSMHVWLLATAYRDRVGIPSHQTHEYRASAIAAENNIWALSFCRAAMKSRCEDPRASQAGTRIPQERPSIPHYAPSTAEPRKQELYVFVRVQIVSEGSDSKHARDVVSYKLLDSARVLSPQESIHFYEQDGTAMRRISRTLAMAQNRKA</sequence>